<dbReference type="Proteomes" id="UP000236568">
    <property type="component" value="Chromosome"/>
</dbReference>
<evidence type="ECO:0000256" key="1">
    <source>
        <dbReference type="SAM" id="Coils"/>
    </source>
</evidence>
<dbReference type="Pfam" id="PF03692">
    <property type="entry name" value="CxxCxxCC"/>
    <property type="match status" value="1"/>
</dbReference>
<dbReference type="AlphaFoldDB" id="A0AAN1JYW0"/>
<dbReference type="EMBL" id="CP026324">
    <property type="protein sequence ID" value="AUV79435.1"/>
    <property type="molecule type" value="Genomic_DNA"/>
</dbReference>
<organism evidence="2 3">
    <name type="scientific">Helicobacter pylori</name>
    <name type="common">Campylobacter pylori</name>
    <dbReference type="NCBI Taxonomy" id="210"/>
    <lineage>
        <taxon>Bacteria</taxon>
        <taxon>Pseudomonadati</taxon>
        <taxon>Campylobacterota</taxon>
        <taxon>Epsilonproteobacteria</taxon>
        <taxon>Campylobacterales</taxon>
        <taxon>Helicobacteraceae</taxon>
        <taxon>Helicobacter</taxon>
    </lineage>
</organism>
<evidence type="ECO:0000313" key="3">
    <source>
        <dbReference type="Proteomes" id="UP000236568"/>
    </source>
</evidence>
<dbReference type="InterPro" id="IPR005358">
    <property type="entry name" value="Puta_zinc/iron-chelating_dom"/>
</dbReference>
<keyword evidence="1" id="KW-0175">Coiled coil</keyword>
<sequence>MPLPFIIAAGVALVAAGYGVKKKVDADILSEETNEYIKYINEGNDLLEEAEEVIKAVASDCEFALARFEEKRCYIRNHVISEFLHHFNQLEGFELTNKKDSMENIQLDVSNTLKIIDKNLKMSSFDTLGAVGNVVGGFSMGFGLAAGGIVGSVGLLAGPTLAIFGALRAAEMEKKLEDAKAYCSQVEAAVKKADAMIDNLQAVRKMADLFTRQITKFDALFFSLAQEAIATMKKHNYDFSHYNQKEQDQLATASSTLKTLGAFLKVPIMDKHQKLNEATQSKLEFMQREMSSLEAKHYDSVKIKFGLVRRLFEFFRSLWGKNGRIQRAKTTPDRFPCTSCGLCCKNIAGIIELIGFDAGNGVCKFLDLETNLCKIYESRPLICRIDEAHKKLYPHIPLKEFYAKNAEVCNALQEANHMDKSFRVILKK</sequence>
<reference evidence="2 3" key="2">
    <citation type="submission" date="2018-02" db="EMBL/GenBank/DDBJ databases">
        <title>N4-cytosine DNA methylation regulates transcription and pathogenesis in Helicobacter pylori.</title>
        <authorList>
            <person name="Kumar S."/>
            <person name="Karmakar B.C."/>
            <person name="Nagarajan D."/>
            <person name="Mukhopadhyay A.K."/>
            <person name="Rao D.N."/>
        </authorList>
    </citation>
    <scope>NUCLEOTIDE SEQUENCE [LARGE SCALE GENOMIC DNA]</scope>
    <source>
        <strain evidence="2 3">26695-dRdM2</strain>
    </source>
</reference>
<feature type="coiled-coil region" evidence="1">
    <location>
        <begin position="269"/>
        <end position="296"/>
    </location>
</feature>
<name>A0AAN1JYW0_HELPX</name>
<gene>
    <name evidence="2" type="ORF">C2842_03905</name>
</gene>
<accession>A0AAN1JYW0</accession>
<protein>
    <submittedName>
        <fullName evidence="2">YkgJ family cysteine cluster protein</fullName>
    </submittedName>
</protein>
<proteinExistence type="predicted"/>
<reference evidence="2 3" key="1">
    <citation type="submission" date="2018-01" db="EMBL/GenBank/DDBJ databases">
        <authorList>
            <person name="Morgan R.D."/>
        </authorList>
    </citation>
    <scope>NUCLEOTIDE SEQUENCE [LARGE SCALE GENOMIC DNA]</scope>
    <source>
        <strain evidence="2 3">26695-dRdM2</strain>
    </source>
</reference>
<evidence type="ECO:0000313" key="2">
    <source>
        <dbReference type="EMBL" id="AUV79435.1"/>
    </source>
</evidence>